<protein>
    <recommendedName>
        <fullName evidence="3">Alpha/beta hydrolase</fullName>
    </recommendedName>
</protein>
<reference evidence="1 2" key="1">
    <citation type="submission" date="2014-10" db="EMBL/GenBank/DDBJ databases">
        <title>Draft genome sequence of Actinoplanes utahensis NRRL 12052.</title>
        <authorList>
            <person name="Velasco-Bucheli B."/>
            <person name="del Cerro C."/>
            <person name="Hormigo D."/>
            <person name="Garcia J.L."/>
            <person name="Acebal C."/>
            <person name="Arroyo M."/>
            <person name="de la Mata I."/>
        </authorList>
    </citation>
    <scope>NUCLEOTIDE SEQUENCE [LARGE SCALE GENOMIC DNA]</scope>
    <source>
        <strain evidence="1 2">NRRL 12052</strain>
    </source>
</reference>
<dbReference type="OrthoDB" id="9804993at2"/>
<keyword evidence="2" id="KW-1185">Reference proteome</keyword>
<dbReference type="RefSeq" id="WP_043526891.1">
    <property type="nucleotide sequence ID" value="NZ_BAABKU010000030.1"/>
</dbReference>
<organism evidence="1 2">
    <name type="scientific">Actinoplanes utahensis</name>
    <dbReference type="NCBI Taxonomy" id="1869"/>
    <lineage>
        <taxon>Bacteria</taxon>
        <taxon>Bacillati</taxon>
        <taxon>Actinomycetota</taxon>
        <taxon>Actinomycetes</taxon>
        <taxon>Micromonosporales</taxon>
        <taxon>Micromonosporaceae</taxon>
        <taxon>Actinoplanes</taxon>
    </lineage>
</organism>
<dbReference type="eggNOG" id="COG1073">
    <property type="taxonomic scope" value="Bacteria"/>
</dbReference>
<dbReference type="InterPro" id="IPR029058">
    <property type="entry name" value="AB_hydrolase_fold"/>
</dbReference>
<name>A0A0A6UN58_ACTUT</name>
<gene>
    <name evidence="1" type="ORF">MB27_21280</name>
</gene>
<accession>A0A0A6UN58</accession>
<evidence type="ECO:0008006" key="3">
    <source>
        <dbReference type="Google" id="ProtNLM"/>
    </source>
</evidence>
<evidence type="ECO:0000313" key="1">
    <source>
        <dbReference type="EMBL" id="KHD75749.1"/>
    </source>
</evidence>
<dbReference type="SUPFAM" id="SSF53474">
    <property type="entry name" value="alpha/beta-Hydrolases"/>
    <property type="match status" value="1"/>
</dbReference>
<dbReference type="AlphaFoldDB" id="A0A0A6UN58"/>
<dbReference type="Proteomes" id="UP000054537">
    <property type="component" value="Unassembled WGS sequence"/>
</dbReference>
<proteinExistence type="predicted"/>
<evidence type="ECO:0000313" key="2">
    <source>
        <dbReference type="Proteomes" id="UP000054537"/>
    </source>
</evidence>
<sequence>MAAMRQVLFVQGGGAGTYDEWDGRLVDSLRRELGDGWEVRYPRMPGEDDPDPAAWSAAIRGEMTLMDDGVVVVGHSVGGTILAGMIGDGTMGGSGPIGDATMGGSGPIGDATMGGSRPVGDGGTVGVGVPERRLGGIVLIAAPFVEGPELPPDVPVHVFHGLADETIPPGHAEAYGKAIPHAGVSLLPDRDHQLGDDLSEVARVISGW</sequence>
<dbReference type="Gene3D" id="3.40.50.1820">
    <property type="entry name" value="alpha/beta hydrolase"/>
    <property type="match status" value="2"/>
</dbReference>
<dbReference type="EMBL" id="JRTT01000024">
    <property type="protein sequence ID" value="KHD75749.1"/>
    <property type="molecule type" value="Genomic_DNA"/>
</dbReference>
<comment type="caution">
    <text evidence="1">The sequence shown here is derived from an EMBL/GenBank/DDBJ whole genome shotgun (WGS) entry which is preliminary data.</text>
</comment>